<dbReference type="CDD" id="cd19094">
    <property type="entry name" value="AKR_Tas-like"/>
    <property type="match status" value="1"/>
</dbReference>
<dbReference type="Pfam" id="PF00248">
    <property type="entry name" value="Aldo_ket_red"/>
    <property type="match status" value="1"/>
</dbReference>
<dbReference type="RefSeq" id="WP_136456600.1">
    <property type="nucleotide sequence ID" value="NZ_SRSF01000001.1"/>
</dbReference>
<evidence type="ECO:0000313" key="3">
    <source>
        <dbReference type="EMBL" id="THH41757.1"/>
    </source>
</evidence>
<dbReference type="Gene3D" id="3.20.20.100">
    <property type="entry name" value="NADP-dependent oxidoreductase domain"/>
    <property type="match status" value="1"/>
</dbReference>
<accession>A0A4S4NRD8</accession>
<dbReference type="PANTHER" id="PTHR43364:SF4">
    <property type="entry name" value="NAD(P)-LINKED OXIDOREDUCTASE SUPERFAMILY PROTEIN"/>
    <property type="match status" value="1"/>
</dbReference>
<dbReference type="InterPro" id="IPR050523">
    <property type="entry name" value="AKR_Detox_Biosynth"/>
</dbReference>
<dbReference type="OrthoDB" id="9773828at2"/>
<keyword evidence="4" id="KW-1185">Reference proteome</keyword>
<name>A0A4S4NRD8_9BACT</name>
<dbReference type="PANTHER" id="PTHR43364">
    <property type="entry name" value="NADH-SPECIFIC METHYLGLYOXAL REDUCTASE-RELATED"/>
    <property type="match status" value="1"/>
</dbReference>
<proteinExistence type="predicted"/>
<dbReference type="SUPFAM" id="SSF51430">
    <property type="entry name" value="NAD(P)-linked oxidoreductase"/>
    <property type="match status" value="1"/>
</dbReference>
<evidence type="ECO:0000256" key="1">
    <source>
        <dbReference type="ARBA" id="ARBA00023002"/>
    </source>
</evidence>
<dbReference type="GO" id="GO:0016491">
    <property type="term" value="F:oxidoreductase activity"/>
    <property type="evidence" value="ECO:0007669"/>
    <property type="project" value="UniProtKB-KW"/>
</dbReference>
<dbReference type="EMBL" id="SRSF01000001">
    <property type="protein sequence ID" value="THH41757.1"/>
    <property type="molecule type" value="Genomic_DNA"/>
</dbReference>
<reference evidence="3 4" key="1">
    <citation type="submission" date="2019-04" db="EMBL/GenBank/DDBJ databases">
        <title>Lewinella litorea sp. nov., isolated from a marine sand.</title>
        <authorList>
            <person name="Yoon J.-H."/>
        </authorList>
    </citation>
    <scope>NUCLEOTIDE SEQUENCE [LARGE SCALE GENOMIC DNA]</scope>
    <source>
        <strain evidence="3 4">HSMS-39</strain>
    </source>
</reference>
<dbReference type="AlphaFoldDB" id="A0A4S4NRD8"/>
<dbReference type="InterPro" id="IPR023210">
    <property type="entry name" value="NADP_OxRdtase_dom"/>
</dbReference>
<evidence type="ECO:0000313" key="4">
    <source>
        <dbReference type="Proteomes" id="UP000308528"/>
    </source>
</evidence>
<dbReference type="Proteomes" id="UP000308528">
    <property type="component" value="Unassembled WGS sequence"/>
</dbReference>
<protein>
    <submittedName>
        <fullName evidence="3">Aldo/keto reductase</fullName>
    </submittedName>
</protein>
<dbReference type="InterPro" id="IPR036812">
    <property type="entry name" value="NAD(P)_OxRdtase_dom_sf"/>
</dbReference>
<comment type="caution">
    <text evidence="3">The sequence shown here is derived from an EMBL/GenBank/DDBJ whole genome shotgun (WGS) entry which is preliminary data.</text>
</comment>
<gene>
    <name evidence="3" type="ORF">E4021_03980</name>
</gene>
<organism evidence="3 4">
    <name type="scientific">Neolewinella litorea</name>
    <dbReference type="NCBI Taxonomy" id="2562452"/>
    <lineage>
        <taxon>Bacteria</taxon>
        <taxon>Pseudomonadati</taxon>
        <taxon>Bacteroidota</taxon>
        <taxon>Saprospiria</taxon>
        <taxon>Saprospirales</taxon>
        <taxon>Lewinellaceae</taxon>
        <taxon>Neolewinella</taxon>
    </lineage>
</organism>
<feature type="domain" description="NADP-dependent oxidoreductase" evidence="2">
    <location>
        <begin position="15"/>
        <end position="335"/>
    </location>
</feature>
<keyword evidence="1" id="KW-0560">Oxidoreductase</keyword>
<sequence length="344" mass="39211">MRYGPFGTTDWQVSKIALGTMTFGQQNTEAEGHRQLDYALERGINMIDTAEMYSVPPRPETQGSTERIIGTWIRARKHRDRYYLATKIAGPRDMAAHIRPDLGFGRAQLREAINKSLERLQTDYVDLYQLHWPEREANFFGQRGVQELDGWQDNFQEMMEALDELRREGMIREWGMSNETPWGLMHALHLADKHGLPRPVSIQNPYSLLARGFEVGLSEVCLRENIAGFHYSPLAMGRLSGKYLYNKDTPASRLNQFTHYTRYNSDNCLEATRAYAAIAEAHGLNMTQMALAFVNDRPFTQSTIIGATTLEQLKENIDSVDLRLSDAVLEELEAVQRAIPNPAV</sequence>
<evidence type="ECO:0000259" key="2">
    <source>
        <dbReference type="Pfam" id="PF00248"/>
    </source>
</evidence>